<dbReference type="PANTHER" id="PTHR34047">
    <property type="entry name" value="NUCLEAR INTRON MATURASE 1, MITOCHONDRIAL-RELATED"/>
    <property type="match status" value="1"/>
</dbReference>
<reference evidence="11 12" key="1">
    <citation type="submission" date="2021-05" db="EMBL/GenBank/DDBJ databases">
        <title>Draft Whole Genome Sequencing Of Biosensor Chromobacterium violaceum Strain CV026 Reveals A Regulatory RNA In Chromobacterium violaceum Phenotype Regulatory Network.</title>
        <authorList>
            <person name="Hong K.W."/>
            <person name="Chan K.G."/>
            <person name="Chang C.-Y."/>
        </authorList>
    </citation>
    <scope>NUCLEOTIDE SEQUENCE [LARGE SCALE GENOMIC DNA]</scope>
    <source>
        <strain evidence="11 12">ATCC 31532</strain>
    </source>
</reference>
<keyword evidence="6 11" id="KW-0695">RNA-directed DNA polymerase</keyword>
<accession>A0ABS7FGN7</accession>
<name>A0ABS7FGN7_9NEIS</name>
<feature type="domain" description="Reverse transcriptase" evidence="10">
    <location>
        <begin position="15"/>
        <end position="241"/>
    </location>
</feature>
<dbReference type="SUPFAM" id="SSF56672">
    <property type="entry name" value="DNA/RNA polymerases"/>
    <property type="match status" value="1"/>
</dbReference>
<gene>
    <name evidence="11" type="ORF">KIF53_16495</name>
</gene>
<dbReference type="PRINTS" id="PR00866">
    <property type="entry name" value="RNADNAPOLMS"/>
</dbReference>
<dbReference type="PROSITE" id="PS50878">
    <property type="entry name" value="RT_POL"/>
    <property type="match status" value="1"/>
</dbReference>
<sequence length="310" mass="35551">MGIIESLAGKLDKSPSAVKKFLASASLKYRVYTIPKRTHGYRLIAHPSKELKKYQRAFLELMPLAIHPCAMAYRKGLSIKDNALAHVDKKYLLKLDLENFFNSIDPNIFWKVYHLHEEVCEPSSLGERLLIDQLLFWCPSKRKGGKLVLSVGAPSSPMVSNFCMLFFDVVISKYCKINHISYTRYADDLTFSTNEKGALFKIPELVRDTLFSEFGNRVVLNNAKTKFSSRAHNRHVTGVTLSNSDTISVGRERKRYIKHLVHEYQLGRMNYEEILHLKGLLSHVSHIEPVFINSLAKKYGPDVLKRIHKE</sequence>
<evidence type="ECO:0000256" key="6">
    <source>
        <dbReference type="ARBA" id="ARBA00022918"/>
    </source>
</evidence>
<comment type="catalytic activity">
    <reaction evidence="9">
        <text>DNA(n) + a 2'-deoxyribonucleoside 5'-triphosphate = DNA(n+1) + diphosphate</text>
        <dbReference type="Rhea" id="RHEA:22508"/>
        <dbReference type="Rhea" id="RHEA-COMP:17339"/>
        <dbReference type="Rhea" id="RHEA-COMP:17340"/>
        <dbReference type="ChEBI" id="CHEBI:33019"/>
        <dbReference type="ChEBI" id="CHEBI:61560"/>
        <dbReference type="ChEBI" id="CHEBI:173112"/>
        <dbReference type="EC" id="2.7.7.49"/>
    </reaction>
</comment>
<dbReference type="EMBL" id="JAHDTB010000015">
    <property type="protein sequence ID" value="MBW8289235.1"/>
    <property type="molecule type" value="Genomic_DNA"/>
</dbReference>
<evidence type="ECO:0000256" key="5">
    <source>
        <dbReference type="ARBA" id="ARBA00022842"/>
    </source>
</evidence>
<evidence type="ECO:0000256" key="7">
    <source>
        <dbReference type="ARBA" id="ARBA00023118"/>
    </source>
</evidence>
<keyword evidence="12" id="KW-1185">Reference proteome</keyword>
<keyword evidence="7" id="KW-0051">Antiviral defense</keyword>
<dbReference type="RefSeq" id="WP_080770371.1">
    <property type="nucleotide sequence ID" value="NZ_CP142381.1"/>
</dbReference>
<evidence type="ECO:0000256" key="1">
    <source>
        <dbReference type="ARBA" id="ARBA00012493"/>
    </source>
</evidence>
<evidence type="ECO:0000259" key="10">
    <source>
        <dbReference type="PROSITE" id="PS50878"/>
    </source>
</evidence>
<dbReference type="NCBIfam" id="NF038233">
    <property type="entry name" value="retron_St85_RT"/>
    <property type="match status" value="1"/>
</dbReference>
<keyword evidence="3" id="KW-0548">Nucleotidyltransferase</keyword>
<dbReference type="EC" id="2.7.7.49" evidence="1"/>
<evidence type="ECO:0000256" key="3">
    <source>
        <dbReference type="ARBA" id="ARBA00022695"/>
    </source>
</evidence>
<evidence type="ECO:0000313" key="12">
    <source>
        <dbReference type="Proteomes" id="UP000711178"/>
    </source>
</evidence>
<dbReference type="InterPro" id="IPR000123">
    <property type="entry name" value="Reverse_transcriptase_msDNA"/>
</dbReference>
<dbReference type="InterPro" id="IPR051083">
    <property type="entry name" value="GrpII_Intron_Splice-Mob/Def"/>
</dbReference>
<dbReference type="Pfam" id="PF00078">
    <property type="entry name" value="RVT_1"/>
    <property type="match status" value="1"/>
</dbReference>
<dbReference type="CDD" id="cd03487">
    <property type="entry name" value="RT_Bac_retron_II"/>
    <property type="match status" value="1"/>
</dbReference>
<proteinExistence type="inferred from homology"/>
<keyword evidence="4" id="KW-0479">Metal-binding</keyword>
<dbReference type="PANTHER" id="PTHR34047:SF7">
    <property type="entry name" value="RNA-DIRECTED DNA POLYMERASE"/>
    <property type="match status" value="1"/>
</dbReference>
<dbReference type="InterPro" id="IPR043502">
    <property type="entry name" value="DNA/RNA_pol_sf"/>
</dbReference>
<dbReference type="InterPro" id="IPR000477">
    <property type="entry name" value="RT_dom"/>
</dbReference>
<evidence type="ECO:0000313" key="11">
    <source>
        <dbReference type="EMBL" id="MBW8289235.1"/>
    </source>
</evidence>
<keyword evidence="5" id="KW-0460">Magnesium</keyword>
<dbReference type="GO" id="GO:0003964">
    <property type="term" value="F:RNA-directed DNA polymerase activity"/>
    <property type="evidence" value="ECO:0007669"/>
    <property type="project" value="UniProtKB-KW"/>
</dbReference>
<evidence type="ECO:0000256" key="8">
    <source>
        <dbReference type="ARBA" id="ARBA00034120"/>
    </source>
</evidence>
<comment type="caution">
    <text evidence="11">The sequence shown here is derived from an EMBL/GenBank/DDBJ whole genome shotgun (WGS) entry which is preliminary data.</text>
</comment>
<dbReference type="Proteomes" id="UP000711178">
    <property type="component" value="Unassembled WGS sequence"/>
</dbReference>
<evidence type="ECO:0000256" key="9">
    <source>
        <dbReference type="ARBA" id="ARBA00048173"/>
    </source>
</evidence>
<organism evidence="11 12">
    <name type="scientific">Chromobacterium subtsugae</name>
    <dbReference type="NCBI Taxonomy" id="251747"/>
    <lineage>
        <taxon>Bacteria</taxon>
        <taxon>Pseudomonadati</taxon>
        <taxon>Pseudomonadota</taxon>
        <taxon>Betaproteobacteria</taxon>
        <taxon>Neisseriales</taxon>
        <taxon>Chromobacteriaceae</taxon>
        <taxon>Chromobacterium</taxon>
    </lineage>
</organism>
<keyword evidence="2" id="KW-0808">Transferase</keyword>
<comment type="similarity">
    <text evidence="8">Belongs to the bacterial reverse transcriptase family.</text>
</comment>
<protein>
    <recommendedName>
        <fullName evidence="1">RNA-directed DNA polymerase</fullName>
        <ecNumber evidence="1">2.7.7.49</ecNumber>
    </recommendedName>
</protein>
<dbReference type="GeneID" id="89684576"/>
<evidence type="ECO:0000256" key="4">
    <source>
        <dbReference type="ARBA" id="ARBA00022723"/>
    </source>
</evidence>
<evidence type="ECO:0000256" key="2">
    <source>
        <dbReference type="ARBA" id="ARBA00022679"/>
    </source>
</evidence>